<feature type="compositionally biased region" description="Low complexity" evidence="5">
    <location>
        <begin position="411"/>
        <end position="444"/>
    </location>
</feature>
<dbReference type="InterPro" id="IPR013324">
    <property type="entry name" value="RNA_pol_sigma_r3/r4-like"/>
</dbReference>
<dbReference type="EMBL" id="CP003587">
    <property type="protein sequence ID" value="AGY58261.1"/>
    <property type="molecule type" value="Genomic_DNA"/>
</dbReference>
<dbReference type="NCBIfam" id="TIGR02937">
    <property type="entry name" value="sigma70-ECF"/>
    <property type="match status" value="1"/>
</dbReference>
<dbReference type="InterPro" id="IPR014284">
    <property type="entry name" value="RNA_pol_sigma-70_dom"/>
</dbReference>
<dbReference type="HOGENOM" id="CLU_473908_0_0_3"/>
<dbReference type="SUPFAM" id="SSF88659">
    <property type="entry name" value="Sigma3 and sigma4 domains of RNA polymerase sigma factors"/>
    <property type="match status" value="1"/>
</dbReference>
<feature type="region of interest" description="Disordered" evidence="5">
    <location>
        <begin position="597"/>
        <end position="623"/>
    </location>
</feature>
<evidence type="ECO:0000256" key="2">
    <source>
        <dbReference type="ARBA" id="ARBA00023082"/>
    </source>
</evidence>
<dbReference type="PANTHER" id="PTHR30385:SF4">
    <property type="entry name" value="RNA POLYMERASE SIGMA-E FACTOR"/>
    <property type="match status" value="1"/>
</dbReference>
<evidence type="ECO:0000313" key="6">
    <source>
        <dbReference type="EMBL" id="AGY58261.1"/>
    </source>
</evidence>
<dbReference type="eggNOG" id="COG1595">
    <property type="taxonomic scope" value="Bacteria"/>
</dbReference>
<evidence type="ECO:0000256" key="3">
    <source>
        <dbReference type="ARBA" id="ARBA00023125"/>
    </source>
</evidence>
<dbReference type="GO" id="GO:0003677">
    <property type="term" value="F:DNA binding"/>
    <property type="evidence" value="ECO:0007669"/>
    <property type="project" value="UniProtKB-KW"/>
</dbReference>
<organism evidence="6 7">
    <name type="scientific">Gloeobacter kilaueensis (strain ATCC BAA-2537 / CCAP 1431/1 / ULC 316 / JS1)</name>
    <dbReference type="NCBI Taxonomy" id="1183438"/>
    <lineage>
        <taxon>Bacteria</taxon>
        <taxon>Bacillati</taxon>
        <taxon>Cyanobacteriota</taxon>
        <taxon>Cyanophyceae</taxon>
        <taxon>Gloeobacterales</taxon>
        <taxon>Gloeobacteraceae</taxon>
        <taxon>Gloeobacter</taxon>
    </lineage>
</organism>
<keyword evidence="1" id="KW-0805">Transcription regulation</keyword>
<feature type="region of interest" description="Disordered" evidence="5">
    <location>
        <begin position="382"/>
        <end position="497"/>
    </location>
</feature>
<accession>U5QH45</accession>
<protein>
    <submittedName>
        <fullName evidence="6">RNA polymerase sigma factor SigF</fullName>
    </submittedName>
</protein>
<dbReference type="Proteomes" id="UP000017396">
    <property type="component" value="Chromosome"/>
</dbReference>
<keyword evidence="4" id="KW-0804">Transcription</keyword>
<dbReference type="GO" id="GO:0016987">
    <property type="term" value="F:sigma factor activity"/>
    <property type="evidence" value="ECO:0007669"/>
    <property type="project" value="UniProtKB-KW"/>
</dbReference>
<evidence type="ECO:0000256" key="5">
    <source>
        <dbReference type="SAM" id="MobiDB-lite"/>
    </source>
</evidence>
<proteinExistence type="predicted"/>
<dbReference type="PANTHER" id="PTHR30385">
    <property type="entry name" value="SIGMA FACTOR F FLAGELLAR"/>
    <property type="match status" value="1"/>
</dbReference>
<gene>
    <name evidence="6" type="ORF">GKIL_2015</name>
</gene>
<dbReference type="STRING" id="1183438.GKIL_2015"/>
<dbReference type="RefSeq" id="WP_023173389.1">
    <property type="nucleotide sequence ID" value="NC_022600.1"/>
</dbReference>
<keyword evidence="3" id="KW-0238">DNA-binding</keyword>
<dbReference type="KEGG" id="glj:GKIL_2015"/>
<name>U5QH45_GLOK1</name>
<dbReference type="AlphaFoldDB" id="U5QH45"/>
<feature type="compositionally biased region" description="Polar residues" evidence="5">
    <location>
        <begin position="613"/>
        <end position="623"/>
    </location>
</feature>
<evidence type="ECO:0000256" key="4">
    <source>
        <dbReference type="ARBA" id="ARBA00023163"/>
    </source>
</evidence>
<reference evidence="6 7" key="1">
    <citation type="journal article" date="2013" name="PLoS ONE">
        <title>Cultivation and Complete Genome Sequencing of Gloeobacter kilaueensis sp. nov., from a Lava Cave in Kilauea Caldera, Hawai'i.</title>
        <authorList>
            <person name="Saw J.H."/>
            <person name="Schatz M."/>
            <person name="Brown M.V."/>
            <person name="Kunkel D.D."/>
            <person name="Foster J.S."/>
            <person name="Shick H."/>
            <person name="Christensen S."/>
            <person name="Hou S."/>
            <person name="Wan X."/>
            <person name="Donachie S.P."/>
        </authorList>
    </citation>
    <scope>NUCLEOTIDE SEQUENCE [LARGE SCALE GENOMIC DNA]</scope>
    <source>
        <strain evidence="7">JS</strain>
    </source>
</reference>
<evidence type="ECO:0000256" key="1">
    <source>
        <dbReference type="ARBA" id="ARBA00023015"/>
    </source>
</evidence>
<dbReference type="GO" id="GO:0006352">
    <property type="term" value="P:DNA-templated transcription initiation"/>
    <property type="evidence" value="ECO:0007669"/>
    <property type="project" value="InterPro"/>
</dbReference>
<keyword evidence="2" id="KW-0731">Sigma factor</keyword>
<dbReference type="PATRIC" id="fig|1183438.3.peg.1977"/>
<dbReference type="Gene3D" id="1.20.140.160">
    <property type="match status" value="1"/>
</dbReference>
<keyword evidence="7" id="KW-1185">Reference proteome</keyword>
<dbReference type="OrthoDB" id="7766037at2"/>
<sequence>MDNILPFEQRFPRQSKAEQLHQLAVVLQPIERKRQQVVAAAGLSSTEKIQCLGRLEREASRAGLGEFHGVLERLCREFCRRSPAGSHPRFDAELLSEEVKLMVHARLPQFDPERGHFGPWFKVYVLLPVYKRLCSEIDVDWGRRVPQTDGGRVRRWLRRWAHAPLSLDAPVGTTQQDGDLPALGETVASKEGSPENQLLEDQCRERFLRALERLAEAERLLVERVHLRGERQQEVARSVRLTPGRVSQKLKRAAERLAEILGENFEDDCGGTAFCRGLSEGRLQPATGPAGASGTVARAAFEQALPELVRRSGWQGTVFAPPELAGGPVGELLDELLAGPAPSQVWASGSRALQVASAATGAVAAAWALFVFVPSELQPPLRSPIEHRPQPATAGRPFSTPIKSAAKQPIAATSSPSPRTVSAASSARSAQQSASSATSQTQRSMPRPQDKHGLSISKAGTAGASKRVQNFSKTETKRPPANTGRLPDRVREPDDLSIPSDARNLCAALAAAAPVPAGLAGFAVIEATLGADGTPVEGSPSPEIIVSGGEQVDALVLGALQTLLAAGRLEDLSTRREATLRSGRYRVALEAEQHRWSCHRAAQDPQKSVPASGASSAATNKYE</sequence>
<evidence type="ECO:0000313" key="7">
    <source>
        <dbReference type="Proteomes" id="UP000017396"/>
    </source>
</evidence>